<dbReference type="InterPro" id="IPR002110">
    <property type="entry name" value="Ankyrin_rpt"/>
</dbReference>
<comment type="caution">
    <text evidence="3">The sequence shown here is derived from an EMBL/GenBank/DDBJ whole genome shotgun (WGS) entry which is preliminary data.</text>
</comment>
<dbReference type="SMART" id="SM00248">
    <property type="entry name" value="ANK"/>
    <property type="match status" value="4"/>
</dbReference>
<dbReference type="Proteomes" id="UP000816034">
    <property type="component" value="Unassembled WGS sequence"/>
</dbReference>
<evidence type="ECO:0008006" key="5">
    <source>
        <dbReference type="Google" id="ProtNLM"/>
    </source>
</evidence>
<dbReference type="Pfam" id="PF12796">
    <property type="entry name" value="Ank_2"/>
    <property type="match status" value="1"/>
</dbReference>
<dbReference type="GeneID" id="68096780"/>
<reference evidence="3 4" key="1">
    <citation type="journal article" date="2018" name="BMC Genomics">
        <title>The genome of Naegleria lovaniensis, the basis for a comparative approach to unravel pathogenicity factors of the human pathogenic amoeba N. fowleri.</title>
        <authorList>
            <person name="Liechti N."/>
            <person name="Schurch N."/>
            <person name="Bruggmann R."/>
            <person name="Wittwer M."/>
        </authorList>
    </citation>
    <scope>NUCLEOTIDE SEQUENCE [LARGE SCALE GENOMIC DNA]</scope>
    <source>
        <strain evidence="3 4">ATCC 30569</strain>
    </source>
</reference>
<evidence type="ECO:0000313" key="3">
    <source>
        <dbReference type="EMBL" id="KAG2383654.1"/>
    </source>
</evidence>
<sequence>MNNKQVEQNPEALEKSHTLRNYIRNQNIPAITECLSEILSKPMQHIQLIFMPELANDEHSEMVSAPFSDHVPLLWTACETQNLKIVELLLDAIRKSPCDVDTLLNFEHACPGTYHTKTLLYHICEIGCNSNIVEYILNEPKLDNFRGLSQGRYGIQESPFYACVKNGHLELVKLLFKFGSNYAHAECSELLVRDPVSDPCFFPLWVAAANNRFEIVKYLVEECRVNLDDVSGSIGYSSALGVAGKLKNAEIVRYLLERGANAGKDVYENTFKEANQNTISLRNNSEFTIVQRGFPHNLNKEEVVEAKQFVRDQWEIVDLFMRKKAEMRNNLYISVGFRCDDDCTADPFHKPQLRDIYVITKKR</sequence>
<dbReference type="AlphaFoldDB" id="A0AA88GMB9"/>
<dbReference type="PANTHER" id="PTHR24188">
    <property type="entry name" value="ANKYRIN REPEAT PROTEIN"/>
    <property type="match status" value="1"/>
</dbReference>
<keyword evidence="4" id="KW-1185">Reference proteome</keyword>
<protein>
    <recommendedName>
        <fullName evidence="5">Ankyrin repeat protein</fullName>
    </recommendedName>
</protein>
<dbReference type="SUPFAM" id="SSF48403">
    <property type="entry name" value="Ankyrin repeat"/>
    <property type="match status" value="1"/>
</dbReference>
<dbReference type="InterPro" id="IPR036770">
    <property type="entry name" value="Ankyrin_rpt-contain_sf"/>
</dbReference>
<evidence type="ECO:0000256" key="1">
    <source>
        <dbReference type="ARBA" id="ARBA00022737"/>
    </source>
</evidence>
<organism evidence="3 4">
    <name type="scientific">Naegleria lovaniensis</name>
    <name type="common">Amoeba</name>
    <dbReference type="NCBI Taxonomy" id="51637"/>
    <lineage>
        <taxon>Eukaryota</taxon>
        <taxon>Discoba</taxon>
        <taxon>Heterolobosea</taxon>
        <taxon>Tetramitia</taxon>
        <taxon>Eutetramitia</taxon>
        <taxon>Vahlkampfiidae</taxon>
        <taxon>Naegleria</taxon>
    </lineage>
</organism>
<proteinExistence type="predicted"/>
<gene>
    <name evidence="3" type="ORF">C9374_004325</name>
</gene>
<dbReference type="EMBL" id="PYSW02000020">
    <property type="protein sequence ID" value="KAG2383654.1"/>
    <property type="molecule type" value="Genomic_DNA"/>
</dbReference>
<keyword evidence="1" id="KW-0677">Repeat</keyword>
<dbReference type="PANTHER" id="PTHR24188:SF29">
    <property type="entry name" value="GH09064P"/>
    <property type="match status" value="1"/>
</dbReference>
<dbReference type="RefSeq" id="XP_044549333.1">
    <property type="nucleotide sequence ID" value="XM_044693952.1"/>
</dbReference>
<evidence type="ECO:0000313" key="4">
    <source>
        <dbReference type="Proteomes" id="UP000816034"/>
    </source>
</evidence>
<keyword evidence="2" id="KW-0040">ANK repeat</keyword>
<accession>A0AA88GMB9</accession>
<evidence type="ECO:0000256" key="2">
    <source>
        <dbReference type="ARBA" id="ARBA00023043"/>
    </source>
</evidence>
<dbReference type="Gene3D" id="1.25.40.20">
    <property type="entry name" value="Ankyrin repeat-containing domain"/>
    <property type="match status" value="1"/>
</dbReference>
<name>A0AA88GMB9_NAELO</name>